<dbReference type="AlphaFoldDB" id="A0A518E0K6"/>
<feature type="compositionally biased region" description="Low complexity" evidence="5">
    <location>
        <begin position="294"/>
        <end position="309"/>
    </location>
</feature>
<sequence>MAGSSQSKSSSSPGAERLQKVLAAAGVGSRRECEQLIVDGRVEVDRVIVDQLGTKVDADKQLIRVDGEPVKITRRQYHMVNKPSGVVSTNRDPDGRTRVIDLVNIEQRLFTVGRLDKSSEGLILVTNDGELANQLAHPRHGIEKTYYVRVVGNPTVEDLNLLLKGVHLAEGVAKVSRIKVRKKFKECADLEVVLNEGRNREIRRLLAKIGHKVVRLQRVALGPLKLGLLPAGATRRLTNEEVEALERAVSRKVVKKPSSNSEAISADGLEAARSAAAMKKPARSDKRSSAAGERSGAPGKRSSSASRPGKPGGRPGKPGARSGKASAAPSRPATGRGAGSQRAAKKAASRQAPQPRIGAILDYDGPSNDGGDASQAGFDASGRKKRAAKSSARPASGARKKSASSRGAAPKTRRPKKRK</sequence>
<evidence type="ECO:0000256" key="2">
    <source>
        <dbReference type="ARBA" id="ARBA00023235"/>
    </source>
</evidence>
<dbReference type="GO" id="GO:0120159">
    <property type="term" value="F:rRNA pseudouridine synthase activity"/>
    <property type="evidence" value="ECO:0007669"/>
    <property type="project" value="UniProtKB-ARBA"/>
</dbReference>
<keyword evidence="8" id="KW-1185">Reference proteome</keyword>
<dbReference type="CDD" id="cd02870">
    <property type="entry name" value="PseudoU_synth_RsuA_like"/>
    <property type="match status" value="1"/>
</dbReference>
<dbReference type="SUPFAM" id="SSF55174">
    <property type="entry name" value="Alpha-L RNA-binding motif"/>
    <property type="match status" value="1"/>
</dbReference>
<evidence type="ECO:0000256" key="4">
    <source>
        <dbReference type="RuleBase" id="RU003887"/>
    </source>
</evidence>
<dbReference type="SMART" id="SM00363">
    <property type="entry name" value="S4"/>
    <property type="match status" value="1"/>
</dbReference>
<dbReference type="GO" id="GO:0000455">
    <property type="term" value="P:enzyme-directed rRNA pseudouridine synthesis"/>
    <property type="evidence" value="ECO:0007669"/>
    <property type="project" value="UniProtKB-ARBA"/>
</dbReference>
<protein>
    <recommendedName>
        <fullName evidence="4">Pseudouridine synthase</fullName>
        <ecNumber evidence="4">5.4.99.-</ecNumber>
    </recommendedName>
</protein>
<comment type="similarity">
    <text evidence="1 4">Belongs to the pseudouridine synthase RsuA family.</text>
</comment>
<dbReference type="InterPro" id="IPR000748">
    <property type="entry name" value="PsdUridine_synth_RsuA/RluB/E/F"/>
</dbReference>
<dbReference type="InterPro" id="IPR002942">
    <property type="entry name" value="S4_RNA-bd"/>
</dbReference>
<feature type="region of interest" description="Disordered" evidence="5">
    <location>
        <begin position="274"/>
        <end position="419"/>
    </location>
</feature>
<dbReference type="Gene3D" id="3.30.70.1560">
    <property type="entry name" value="Alpha-L RNA-binding motif"/>
    <property type="match status" value="1"/>
</dbReference>
<evidence type="ECO:0000256" key="5">
    <source>
        <dbReference type="SAM" id="MobiDB-lite"/>
    </source>
</evidence>
<dbReference type="Proteomes" id="UP000317648">
    <property type="component" value="Chromosome"/>
</dbReference>
<dbReference type="OrthoDB" id="9807213at2"/>
<dbReference type="InterPro" id="IPR042092">
    <property type="entry name" value="PsdUridine_s_RsuA/RluB/E/F_cat"/>
</dbReference>
<dbReference type="EMBL" id="CP036433">
    <property type="protein sequence ID" value="QDU97613.1"/>
    <property type="molecule type" value="Genomic_DNA"/>
</dbReference>
<dbReference type="NCBIfam" id="TIGR00093">
    <property type="entry name" value="pseudouridine synthase"/>
    <property type="match status" value="1"/>
</dbReference>
<reference evidence="7 8" key="1">
    <citation type="submission" date="2019-02" db="EMBL/GenBank/DDBJ databases">
        <title>Deep-cultivation of Planctomycetes and their phenomic and genomic characterization uncovers novel biology.</title>
        <authorList>
            <person name="Wiegand S."/>
            <person name="Jogler M."/>
            <person name="Boedeker C."/>
            <person name="Pinto D."/>
            <person name="Vollmers J."/>
            <person name="Rivas-Marin E."/>
            <person name="Kohn T."/>
            <person name="Peeters S.H."/>
            <person name="Heuer A."/>
            <person name="Rast P."/>
            <person name="Oberbeckmann S."/>
            <person name="Bunk B."/>
            <person name="Jeske O."/>
            <person name="Meyerdierks A."/>
            <person name="Storesund J.E."/>
            <person name="Kallscheuer N."/>
            <person name="Luecker S."/>
            <person name="Lage O.M."/>
            <person name="Pohl T."/>
            <person name="Merkel B.J."/>
            <person name="Hornburger P."/>
            <person name="Mueller R.-W."/>
            <person name="Bruemmer F."/>
            <person name="Labrenz M."/>
            <person name="Spormann A.M."/>
            <person name="Op den Camp H."/>
            <person name="Overmann J."/>
            <person name="Amann R."/>
            <person name="Jetten M.S.M."/>
            <person name="Mascher T."/>
            <person name="Medema M.H."/>
            <person name="Devos D.P."/>
            <person name="Kaster A.-K."/>
            <person name="Ovreas L."/>
            <person name="Rohde M."/>
            <person name="Galperin M.Y."/>
            <person name="Jogler C."/>
        </authorList>
    </citation>
    <scope>NUCLEOTIDE SEQUENCE [LARGE SCALE GENOMIC DNA]</scope>
    <source>
        <strain evidence="7 8">Pla85_3_4</strain>
    </source>
</reference>
<dbReference type="FunFam" id="3.10.290.10:FF:000003">
    <property type="entry name" value="Pseudouridine synthase"/>
    <property type="match status" value="1"/>
</dbReference>
<dbReference type="InterPro" id="IPR050343">
    <property type="entry name" value="RsuA_PseudoU_synthase"/>
</dbReference>
<dbReference type="Gene3D" id="3.30.70.580">
    <property type="entry name" value="Pseudouridine synthase I, catalytic domain, N-terminal subdomain"/>
    <property type="match status" value="1"/>
</dbReference>
<accession>A0A518E0K6</accession>
<dbReference type="PROSITE" id="PS50889">
    <property type="entry name" value="S4"/>
    <property type="match status" value="1"/>
</dbReference>
<dbReference type="KEGG" id="lcre:Pla8534_54630"/>
<name>A0A518E0K6_9BACT</name>
<dbReference type="InterPro" id="IPR036986">
    <property type="entry name" value="S4_RNA-bd_sf"/>
</dbReference>
<dbReference type="PROSITE" id="PS01149">
    <property type="entry name" value="PSI_RSU"/>
    <property type="match status" value="1"/>
</dbReference>
<evidence type="ECO:0000256" key="3">
    <source>
        <dbReference type="PROSITE-ProRule" id="PRU00182"/>
    </source>
</evidence>
<feature type="domain" description="RNA-binding S4" evidence="6">
    <location>
        <begin position="16"/>
        <end position="78"/>
    </location>
</feature>
<organism evidence="7 8">
    <name type="scientific">Lignipirellula cremea</name>
    <dbReference type="NCBI Taxonomy" id="2528010"/>
    <lineage>
        <taxon>Bacteria</taxon>
        <taxon>Pseudomonadati</taxon>
        <taxon>Planctomycetota</taxon>
        <taxon>Planctomycetia</taxon>
        <taxon>Pirellulales</taxon>
        <taxon>Pirellulaceae</taxon>
        <taxon>Lignipirellula</taxon>
    </lineage>
</organism>
<dbReference type="PANTHER" id="PTHR47683:SF2">
    <property type="entry name" value="RNA-BINDING S4 DOMAIN-CONTAINING PROTEIN"/>
    <property type="match status" value="1"/>
</dbReference>
<evidence type="ECO:0000313" key="8">
    <source>
        <dbReference type="Proteomes" id="UP000317648"/>
    </source>
</evidence>
<dbReference type="SUPFAM" id="SSF55120">
    <property type="entry name" value="Pseudouridine synthase"/>
    <property type="match status" value="1"/>
</dbReference>
<keyword evidence="3" id="KW-0694">RNA-binding</keyword>
<proteinExistence type="inferred from homology"/>
<evidence type="ECO:0000313" key="7">
    <source>
        <dbReference type="EMBL" id="QDU97613.1"/>
    </source>
</evidence>
<evidence type="ECO:0000259" key="6">
    <source>
        <dbReference type="SMART" id="SM00363"/>
    </source>
</evidence>
<dbReference type="PANTHER" id="PTHR47683">
    <property type="entry name" value="PSEUDOURIDINE SYNTHASE FAMILY PROTEIN-RELATED"/>
    <property type="match status" value="1"/>
</dbReference>
<keyword evidence="2 4" id="KW-0413">Isomerase</keyword>
<dbReference type="InterPro" id="IPR020103">
    <property type="entry name" value="PsdUridine_synth_cat_dom_sf"/>
</dbReference>
<evidence type="ECO:0000256" key="1">
    <source>
        <dbReference type="ARBA" id="ARBA00008348"/>
    </source>
</evidence>
<dbReference type="CDD" id="cd00165">
    <property type="entry name" value="S4"/>
    <property type="match status" value="1"/>
</dbReference>
<dbReference type="Gene3D" id="3.10.290.10">
    <property type="entry name" value="RNA-binding S4 domain"/>
    <property type="match status" value="1"/>
</dbReference>
<gene>
    <name evidence="7" type="primary">rluB</name>
    <name evidence="7" type="ORF">Pla8534_54630</name>
</gene>
<dbReference type="InterPro" id="IPR018496">
    <property type="entry name" value="PsdUridine_synth_RsuA/RluB_CS"/>
</dbReference>
<dbReference type="Pfam" id="PF00849">
    <property type="entry name" value="PseudoU_synth_2"/>
    <property type="match status" value="1"/>
</dbReference>
<dbReference type="InterPro" id="IPR006145">
    <property type="entry name" value="PsdUridine_synth_RsuA/RluA"/>
</dbReference>
<dbReference type="EC" id="5.4.99.-" evidence="4"/>
<dbReference type="Pfam" id="PF01479">
    <property type="entry name" value="S4"/>
    <property type="match status" value="1"/>
</dbReference>
<dbReference type="GO" id="GO:0003723">
    <property type="term" value="F:RNA binding"/>
    <property type="evidence" value="ECO:0007669"/>
    <property type="project" value="UniProtKB-KW"/>
</dbReference>
<dbReference type="RefSeq" id="WP_145056378.1">
    <property type="nucleotide sequence ID" value="NZ_CP036433.1"/>
</dbReference>
<dbReference type="InterPro" id="IPR020094">
    <property type="entry name" value="TruA/RsuA/RluB/E/F_N"/>
</dbReference>